<evidence type="ECO:0000259" key="5">
    <source>
        <dbReference type="Pfam" id="PF25917"/>
    </source>
</evidence>
<sequence>MNDQQDTRALLRGLAIDRSAEAAAPAQTGVPVAGVAAAVLLAGVAAGAAVWFLKPVPATPAPSAAVADDAAQASAAAPARSGGLVASGFVVARRSATVAARTTGQVVFVGVEEGQRVRKGEVLARLNDDAAQASLSSAEAQLSSAKAAVASLTPTLADAERILKRTKSLAQSQFASTADLTRNEANVASLRAQLSQAQANLAAAQAAVQSARVTLDLHTIRAPFDGVVTEKNAQPGEIISPVSAGGGFTRTGICTIVDMGSLEIEVDVSEAFIARVRQGQKVDAVLDAYPDFVIPASVIATVPTANRDKATVRVRVAIDQRDPRILPEMAVKVTFLEDKS</sequence>
<organism evidence="7 8">
    <name type="scientific">Hankyongella ginsenosidimutans</name>
    <dbReference type="NCBI Taxonomy" id="1763828"/>
    <lineage>
        <taxon>Bacteria</taxon>
        <taxon>Pseudomonadati</taxon>
        <taxon>Pseudomonadota</taxon>
        <taxon>Alphaproteobacteria</taxon>
        <taxon>Sphingomonadales</taxon>
        <taxon>Sphingomonadaceae</taxon>
        <taxon>Hankyongella</taxon>
    </lineage>
</organism>
<feature type="domain" description="CusB-like beta-barrel" evidence="6">
    <location>
        <begin position="264"/>
        <end position="336"/>
    </location>
</feature>
<dbReference type="PANTHER" id="PTHR30469">
    <property type="entry name" value="MULTIDRUG RESISTANCE PROTEIN MDTA"/>
    <property type="match status" value="1"/>
</dbReference>
<dbReference type="Gene3D" id="6.10.140.1990">
    <property type="match status" value="1"/>
</dbReference>
<dbReference type="Gene3D" id="2.40.50.100">
    <property type="match status" value="1"/>
</dbReference>
<proteinExistence type="inferred from homology"/>
<comment type="similarity">
    <text evidence="1">Belongs to the membrane fusion protein (MFP) (TC 8.A.1) family.</text>
</comment>
<dbReference type="KEGG" id="hgn:E6W36_14190"/>
<gene>
    <name evidence="7" type="ORF">E6W36_14190</name>
</gene>
<evidence type="ECO:0000259" key="6">
    <source>
        <dbReference type="Pfam" id="PF25954"/>
    </source>
</evidence>
<dbReference type="InterPro" id="IPR030190">
    <property type="entry name" value="MacA_alpha-hairpin_sf"/>
</dbReference>
<evidence type="ECO:0000256" key="1">
    <source>
        <dbReference type="ARBA" id="ARBA00009477"/>
    </source>
</evidence>
<evidence type="ECO:0000313" key="8">
    <source>
        <dbReference type="Proteomes" id="UP000298714"/>
    </source>
</evidence>
<dbReference type="GO" id="GO:1990281">
    <property type="term" value="C:efflux pump complex"/>
    <property type="evidence" value="ECO:0007669"/>
    <property type="project" value="TreeGrafter"/>
</dbReference>
<dbReference type="InterPro" id="IPR058625">
    <property type="entry name" value="MdtA-like_BSH"/>
</dbReference>
<dbReference type="InterPro" id="IPR006143">
    <property type="entry name" value="RND_pump_MFP"/>
</dbReference>
<keyword evidence="2 3" id="KW-0175">Coiled coil</keyword>
<keyword evidence="4" id="KW-0812">Transmembrane</keyword>
<name>A0A4D7C565_9SPHN</name>
<accession>A0A4D7C565</accession>
<dbReference type="GO" id="GO:1990195">
    <property type="term" value="C:macrolide transmembrane transporter complex"/>
    <property type="evidence" value="ECO:0007669"/>
    <property type="project" value="InterPro"/>
</dbReference>
<keyword evidence="4" id="KW-1133">Transmembrane helix</keyword>
<dbReference type="NCBIfam" id="TIGR01730">
    <property type="entry name" value="RND_mfp"/>
    <property type="match status" value="1"/>
</dbReference>
<dbReference type="Pfam" id="PF25954">
    <property type="entry name" value="Beta-barrel_RND_2"/>
    <property type="match status" value="1"/>
</dbReference>
<reference evidence="8" key="1">
    <citation type="submission" date="2019-04" db="EMBL/GenBank/DDBJ databases">
        <title>Complete genome sequence of Sphingomonas sp. W1-2-3.</title>
        <authorList>
            <person name="Im W.T."/>
        </authorList>
    </citation>
    <scope>NUCLEOTIDE SEQUENCE [LARGE SCALE GENOMIC DNA]</scope>
    <source>
        <strain evidence="8">W1-2-3</strain>
    </source>
</reference>
<dbReference type="AlphaFoldDB" id="A0A4D7C565"/>
<evidence type="ECO:0000313" key="7">
    <source>
        <dbReference type="EMBL" id="QCI80241.1"/>
    </source>
</evidence>
<dbReference type="SUPFAM" id="SSF111369">
    <property type="entry name" value="HlyD-like secretion proteins"/>
    <property type="match status" value="1"/>
</dbReference>
<dbReference type="GO" id="GO:0019898">
    <property type="term" value="C:extrinsic component of membrane"/>
    <property type="evidence" value="ECO:0007669"/>
    <property type="project" value="InterPro"/>
</dbReference>
<dbReference type="InterPro" id="IPR058792">
    <property type="entry name" value="Beta-barrel_RND_2"/>
</dbReference>
<evidence type="ECO:0000256" key="3">
    <source>
        <dbReference type="SAM" id="Coils"/>
    </source>
</evidence>
<evidence type="ECO:0000256" key="4">
    <source>
        <dbReference type="SAM" id="Phobius"/>
    </source>
</evidence>
<feature type="domain" description="Multidrug resistance protein MdtA-like barrel-sandwich hybrid" evidence="5">
    <location>
        <begin position="94"/>
        <end position="240"/>
    </location>
</feature>
<feature type="transmembrane region" description="Helical" evidence="4">
    <location>
        <begin position="32"/>
        <end position="53"/>
    </location>
</feature>
<protein>
    <submittedName>
        <fullName evidence="7">Efflux RND transporter periplasmic adaptor subunit</fullName>
    </submittedName>
</protein>
<dbReference type="GO" id="GO:0015562">
    <property type="term" value="F:efflux transmembrane transporter activity"/>
    <property type="evidence" value="ECO:0007669"/>
    <property type="project" value="TreeGrafter"/>
</dbReference>
<dbReference type="EMBL" id="CP039704">
    <property type="protein sequence ID" value="QCI80241.1"/>
    <property type="molecule type" value="Genomic_DNA"/>
</dbReference>
<dbReference type="Gene3D" id="2.40.30.170">
    <property type="match status" value="1"/>
</dbReference>
<dbReference type="RefSeq" id="WP_222873108.1">
    <property type="nucleotide sequence ID" value="NZ_CP039704.1"/>
</dbReference>
<dbReference type="Pfam" id="PF25917">
    <property type="entry name" value="BSH_RND"/>
    <property type="match status" value="1"/>
</dbReference>
<evidence type="ECO:0000256" key="2">
    <source>
        <dbReference type="ARBA" id="ARBA00023054"/>
    </source>
</evidence>
<dbReference type="GO" id="GO:0030313">
    <property type="term" value="C:cell envelope"/>
    <property type="evidence" value="ECO:0007669"/>
    <property type="project" value="UniProtKB-SubCell"/>
</dbReference>
<keyword evidence="4" id="KW-0472">Membrane</keyword>
<dbReference type="GO" id="GO:1990961">
    <property type="term" value="P:xenobiotic detoxification by transmembrane export across the plasma membrane"/>
    <property type="evidence" value="ECO:0007669"/>
    <property type="project" value="InterPro"/>
</dbReference>
<dbReference type="PANTHER" id="PTHR30469:SF38">
    <property type="entry name" value="HLYD FAMILY SECRETION PROTEIN"/>
    <property type="match status" value="1"/>
</dbReference>
<keyword evidence="8" id="KW-1185">Reference proteome</keyword>
<dbReference type="Proteomes" id="UP000298714">
    <property type="component" value="Chromosome"/>
</dbReference>
<feature type="coiled-coil region" evidence="3">
    <location>
        <begin position="180"/>
        <end position="214"/>
    </location>
</feature>